<keyword evidence="1" id="KW-0010">Activator</keyword>
<dbReference type="InterPro" id="IPR004026">
    <property type="entry name" value="Ada_DNA_repair_Zn-bd"/>
</dbReference>
<dbReference type="Pfam" id="PF02805">
    <property type="entry name" value="Ada_Zn_binding"/>
    <property type="match status" value="1"/>
</dbReference>
<dbReference type="GO" id="GO:0006281">
    <property type="term" value="P:DNA repair"/>
    <property type="evidence" value="ECO:0007669"/>
    <property type="project" value="InterPro"/>
</dbReference>
<feature type="domain" description="Ada DNA repair metal-binding" evidence="2">
    <location>
        <begin position="35"/>
        <end position="74"/>
    </location>
</feature>
<dbReference type="Gene3D" id="3.40.10.10">
    <property type="entry name" value="DNA Methylphosphotriester Repair Domain"/>
    <property type="match status" value="1"/>
</dbReference>
<evidence type="ECO:0000313" key="3">
    <source>
        <dbReference type="EMBL" id="XCH24379.1"/>
    </source>
</evidence>
<dbReference type="InterPro" id="IPR035451">
    <property type="entry name" value="Ada-like_dom_sf"/>
</dbReference>
<dbReference type="AlphaFoldDB" id="A0AAU8FK94"/>
<sequence>MIKHSDLGPESFATSRKLKRMISGGEIRMAGNCHLRTYGLLSCGSGKRMKRSNRVFFADERDALAHGYRPCGHCMRAAYGQWKNRDATAGSR</sequence>
<protein>
    <submittedName>
        <fullName evidence="3">Ada metal-binding domain-containing protein</fullName>
    </submittedName>
</protein>
<gene>
    <name evidence="3" type="ORF">ABV298_29430</name>
</gene>
<name>A0AAU8FK94_9BACT</name>
<evidence type="ECO:0000256" key="1">
    <source>
        <dbReference type="ARBA" id="ARBA00023159"/>
    </source>
</evidence>
<dbReference type="GO" id="GO:0008270">
    <property type="term" value="F:zinc ion binding"/>
    <property type="evidence" value="ECO:0007669"/>
    <property type="project" value="InterPro"/>
</dbReference>
<dbReference type="EMBL" id="CP159289">
    <property type="protein sequence ID" value="XCH24379.1"/>
    <property type="molecule type" value="Genomic_DNA"/>
</dbReference>
<dbReference type="SUPFAM" id="SSF57884">
    <property type="entry name" value="Ada DNA repair protein, N-terminal domain (N-Ada 10)"/>
    <property type="match status" value="1"/>
</dbReference>
<accession>A0AAU8FK94</accession>
<dbReference type="GO" id="GO:0006355">
    <property type="term" value="P:regulation of DNA-templated transcription"/>
    <property type="evidence" value="ECO:0007669"/>
    <property type="project" value="InterPro"/>
</dbReference>
<proteinExistence type="predicted"/>
<dbReference type="RefSeq" id="WP_353719698.1">
    <property type="nucleotide sequence ID" value="NZ_CP159289.1"/>
</dbReference>
<evidence type="ECO:0000259" key="2">
    <source>
        <dbReference type="Pfam" id="PF02805"/>
    </source>
</evidence>
<organism evidence="3">
    <name type="scientific">Dyadobacter sp. 676</name>
    <dbReference type="NCBI Taxonomy" id="3088362"/>
    <lineage>
        <taxon>Bacteria</taxon>
        <taxon>Pseudomonadati</taxon>
        <taxon>Bacteroidota</taxon>
        <taxon>Cytophagia</taxon>
        <taxon>Cytophagales</taxon>
        <taxon>Spirosomataceae</taxon>
        <taxon>Dyadobacter</taxon>
    </lineage>
</organism>
<dbReference type="GO" id="GO:0008168">
    <property type="term" value="F:methyltransferase activity"/>
    <property type="evidence" value="ECO:0007669"/>
    <property type="project" value="InterPro"/>
</dbReference>
<dbReference type="GO" id="GO:0003677">
    <property type="term" value="F:DNA binding"/>
    <property type="evidence" value="ECO:0007669"/>
    <property type="project" value="InterPro"/>
</dbReference>
<reference evidence="3" key="1">
    <citation type="submission" date="2024-06" db="EMBL/GenBank/DDBJ databases">
        <title>Sequencing and assembly of the genome of Dyadobacter sp. strain 676, a symbiont of Cyamopsis tetragonoloba.</title>
        <authorList>
            <person name="Guro P."/>
            <person name="Sazanova A."/>
            <person name="Kuznetsova I."/>
            <person name="Belimov A."/>
            <person name="Safronova V."/>
        </authorList>
    </citation>
    <scope>NUCLEOTIDE SEQUENCE</scope>
    <source>
        <strain evidence="3">676</strain>
    </source>
</reference>